<keyword evidence="2" id="KW-0812">Transmembrane</keyword>
<proteinExistence type="predicted"/>
<evidence type="ECO:0000313" key="4">
    <source>
        <dbReference type="Proteomes" id="UP001597533"/>
    </source>
</evidence>
<organism evidence="3 4">
    <name type="scientific">Lacinutrix iliipiscaria</name>
    <dbReference type="NCBI Taxonomy" id="1230532"/>
    <lineage>
        <taxon>Bacteria</taxon>
        <taxon>Pseudomonadati</taxon>
        <taxon>Bacteroidota</taxon>
        <taxon>Flavobacteriia</taxon>
        <taxon>Flavobacteriales</taxon>
        <taxon>Flavobacteriaceae</taxon>
        <taxon>Lacinutrix</taxon>
    </lineage>
</organism>
<sequence>MKYLQTKHERNSAKITTLIMLILILLLFVVGQDYKEQPDEYGVAINFNNSAPPTGNMQQVRPEKTEEVVEEVVEEELTEEVVEEEVVEEKELELEETAEEKVEEEIEEAKKEALEAEKILREEAKEAAEKLKSEEEAKQKAEAQAKAEKEEKEAKAAKAKAEKEKADKAAKAAKAKAAREAQIAKDNAAKEAAAKAAEAAKKANEGQGETSFALIENVPIYPGCEGGDNAYRKKCMSDKIKAFITENFDTDLASDLSGIQKINISFKINTSGKVVSIGAYASNPKLEDEAKRVTSMLPKMKPGMQQGKAVVVSYSLPIRIKLED</sequence>
<keyword evidence="2" id="KW-0472">Membrane</keyword>
<name>A0ABW5WR53_9FLAO</name>
<feature type="region of interest" description="Disordered" evidence="1">
    <location>
        <begin position="130"/>
        <end position="163"/>
    </location>
</feature>
<comment type="caution">
    <text evidence="3">The sequence shown here is derived from an EMBL/GenBank/DDBJ whole genome shotgun (WGS) entry which is preliminary data.</text>
</comment>
<dbReference type="NCBIfam" id="TIGR02794">
    <property type="entry name" value="tolA_full"/>
    <property type="match status" value="1"/>
</dbReference>
<accession>A0ABW5WR53</accession>
<evidence type="ECO:0000313" key="3">
    <source>
        <dbReference type="EMBL" id="MFD2824824.1"/>
    </source>
</evidence>
<evidence type="ECO:0000256" key="1">
    <source>
        <dbReference type="SAM" id="MobiDB-lite"/>
    </source>
</evidence>
<dbReference type="EMBL" id="JBHUOV010000017">
    <property type="protein sequence ID" value="MFD2824824.1"/>
    <property type="molecule type" value="Genomic_DNA"/>
</dbReference>
<dbReference type="InterPro" id="IPR014161">
    <property type="entry name" value="Tol-Pal_TolA"/>
</dbReference>
<dbReference type="Proteomes" id="UP001597533">
    <property type="component" value="Unassembled WGS sequence"/>
</dbReference>
<keyword evidence="2" id="KW-1133">Transmembrane helix</keyword>
<protein>
    <submittedName>
        <fullName evidence="3">Cell envelope integrity protein TolA</fullName>
    </submittedName>
</protein>
<keyword evidence="4" id="KW-1185">Reference proteome</keyword>
<reference evidence="4" key="1">
    <citation type="journal article" date="2019" name="Int. J. Syst. Evol. Microbiol.">
        <title>The Global Catalogue of Microorganisms (GCM) 10K type strain sequencing project: providing services to taxonomists for standard genome sequencing and annotation.</title>
        <authorList>
            <consortium name="The Broad Institute Genomics Platform"/>
            <consortium name="The Broad Institute Genome Sequencing Center for Infectious Disease"/>
            <person name="Wu L."/>
            <person name="Ma J."/>
        </authorList>
    </citation>
    <scope>NUCLEOTIDE SEQUENCE [LARGE SCALE GENOMIC DNA]</scope>
    <source>
        <strain evidence="4">KCTC 32141</strain>
    </source>
</reference>
<gene>
    <name evidence="3" type="primary">tolA</name>
    <name evidence="3" type="ORF">ACFS5M_14170</name>
</gene>
<feature type="transmembrane region" description="Helical" evidence="2">
    <location>
        <begin position="12"/>
        <end position="31"/>
    </location>
</feature>
<dbReference type="SUPFAM" id="SSF74653">
    <property type="entry name" value="TolA/TonB C-terminal domain"/>
    <property type="match status" value="1"/>
</dbReference>
<dbReference type="RefSeq" id="WP_183490210.1">
    <property type="nucleotide sequence ID" value="NZ_JBHUOV010000017.1"/>
</dbReference>
<evidence type="ECO:0000256" key="2">
    <source>
        <dbReference type="SAM" id="Phobius"/>
    </source>
</evidence>